<sequence length="321" mass="34336">MNARTDLCEVDGVEILTLVDNVADLLLENTENVKRAPRIRDGKPAPPLLAEHGFSALVRVNKGGTVHTVLLDTGLSETTMLINADRLGADLGQAEAVVISHGHFDHINGLLPALGRLRSRIPIVIHPHAFAPRIMKIPDGTQVRMTPLDPAALERAGAEIIQKKEPSLLADGTVLVTGQIPRVTDFEFGLPIQYAIVNGVEQHDPLTPDDQSIAIAVRGKGLVIVSGCAHAGIINSVKYVCELTGMQKVHAIVGGFHLAGPLYESAIEPTVNAIEQISPDFLLPTHCTGWKAIHTFARRLPDAFVQNSVGTRLVLGSVPSA</sequence>
<proteinExistence type="predicted"/>
<dbReference type="Proteomes" id="UP000285961">
    <property type="component" value="Unassembled WGS sequence"/>
</dbReference>
<feature type="domain" description="Metallo-beta-lactamase" evidence="1">
    <location>
        <begin position="65"/>
        <end position="286"/>
    </location>
</feature>
<reference evidence="2 3" key="1">
    <citation type="journal article" date="2017" name="ISME J.">
        <title>Energy and carbon metabolisms in a deep terrestrial subsurface fluid microbial community.</title>
        <authorList>
            <person name="Momper L."/>
            <person name="Jungbluth S.P."/>
            <person name="Lee M.D."/>
            <person name="Amend J.P."/>
        </authorList>
    </citation>
    <scope>NUCLEOTIDE SEQUENCE [LARGE SCALE GENOMIC DNA]</scope>
    <source>
        <strain evidence="2">SURF_17</strain>
    </source>
</reference>
<dbReference type="Pfam" id="PF00753">
    <property type="entry name" value="Lactamase_B"/>
    <property type="match status" value="1"/>
</dbReference>
<name>A0A419F049_9BACT</name>
<gene>
    <name evidence="2" type="ORF">C4532_07800</name>
</gene>
<dbReference type="InterPro" id="IPR041712">
    <property type="entry name" value="DHPS-like_MBL-fold"/>
</dbReference>
<dbReference type="InterPro" id="IPR052926">
    <property type="entry name" value="Metallo-beta-lactamase_dom"/>
</dbReference>
<dbReference type="Gene3D" id="3.60.15.10">
    <property type="entry name" value="Ribonuclease Z/Hydroxyacylglutathione hydrolase-like"/>
    <property type="match status" value="1"/>
</dbReference>
<comment type="caution">
    <text evidence="2">The sequence shown here is derived from an EMBL/GenBank/DDBJ whole genome shotgun (WGS) entry which is preliminary data.</text>
</comment>
<dbReference type="SUPFAM" id="SSF56281">
    <property type="entry name" value="Metallo-hydrolase/oxidoreductase"/>
    <property type="match status" value="1"/>
</dbReference>
<dbReference type="InterPro" id="IPR036866">
    <property type="entry name" value="RibonucZ/Hydroxyglut_hydro"/>
</dbReference>
<dbReference type="GO" id="GO:0016787">
    <property type="term" value="F:hydrolase activity"/>
    <property type="evidence" value="ECO:0007669"/>
    <property type="project" value="UniProtKB-KW"/>
</dbReference>
<dbReference type="SMART" id="SM00849">
    <property type="entry name" value="Lactamase_B"/>
    <property type="match status" value="1"/>
</dbReference>
<dbReference type="InterPro" id="IPR001279">
    <property type="entry name" value="Metallo-B-lactamas"/>
</dbReference>
<evidence type="ECO:0000313" key="2">
    <source>
        <dbReference type="EMBL" id="RJP71209.1"/>
    </source>
</evidence>
<protein>
    <submittedName>
        <fullName evidence="2">MBL fold metallo-hydrolase</fullName>
    </submittedName>
</protein>
<evidence type="ECO:0000259" key="1">
    <source>
        <dbReference type="SMART" id="SM00849"/>
    </source>
</evidence>
<evidence type="ECO:0000313" key="3">
    <source>
        <dbReference type="Proteomes" id="UP000285961"/>
    </source>
</evidence>
<dbReference type="PANTHER" id="PTHR13754">
    <property type="entry name" value="METALLO-BETA-LACTAMASE SUPERFAMILY PROTEIN"/>
    <property type="match status" value="1"/>
</dbReference>
<dbReference type="GO" id="GO:0016740">
    <property type="term" value="F:transferase activity"/>
    <property type="evidence" value="ECO:0007669"/>
    <property type="project" value="TreeGrafter"/>
</dbReference>
<dbReference type="CDD" id="cd07713">
    <property type="entry name" value="DHPS-like_MBL-fold"/>
    <property type="match status" value="1"/>
</dbReference>
<accession>A0A419F049</accession>
<organism evidence="2 3">
    <name type="scientific">Candidatus Abyssobacteria bacterium SURF_17</name>
    <dbReference type="NCBI Taxonomy" id="2093361"/>
    <lineage>
        <taxon>Bacteria</taxon>
        <taxon>Pseudomonadati</taxon>
        <taxon>Candidatus Hydrogenedentota</taxon>
        <taxon>Candidatus Abyssobacteria</taxon>
    </lineage>
</organism>
<keyword evidence="2" id="KW-0378">Hydrolase</keyword>
<dbReference type="EMBL" id="QZKI01000061">
    <property type="protein sequence ID" value="RJP71209.1"/>
    <property type="molecule type" value="Genomic_DNA"/>
</dbReference>
<dbReference type="AlphaFoldDB" id="A0A419F049"/>
<dbReference type="PANTHER" id="PTHR13754:SF18">
    <property type="entry name" value="7,8-DIHYDROPTERIN-6-METHYL-4-(BETA-D-RIBOFURANOSYL)-AMINOBENZENE-5'-PHOSPHATE SYNTHASE"/>
    <property type="match status" value="1"/>
</dbReference>